<accession>A0A1H3J218</accession>
<dbReference type="SUPFAM" id="SSF53474">
    <property type="entry name" value="alpha/beta-Hydrolases"/>
    <property type="match status" value="1"/>
</dbReference>
<name>A0A1H3J218_9BACI</name>
<dbReference type="PRINTS" id="PR00111">
    <property type="entry name" value="ABHYDROLASE"/>
</dbReference>
<dbReference type="Pfam" id="PF00561">
    <property type="entry name" value="Abhydrolase_1"/>
    <property type="match status" value="1"/>
</dbReference>
<comment type="caution">
    <text evidence="3">The sequence shown here is derived from an EMBL/GenBank/DDBJ whole genome shotgun (WGS) entry which is preliminary data.</text>
</comment>
<evidence type="ECO:0000313" key="3">
    <source>
        <dbReference type="EMBL" id="SDY33986.1"/>
    </source>
</evidence>
<dbReference type="RefSeq" id="WP_008590258.1">
    <property type="nucleotide sequence ID" value="NZ_FNOS01000010.1"/>
</dbReference>
<feature type="domain" description="AB hydrolase-1" evidence="2">
    <location>
        <begin position="18"/>
        <end position="251"/>
    </location>
</feature>
<dbReference type="Proteomes" id="UP000198647">
    <property type="component" value="Unassembled WGS sequence"/>
</dbReference>
<dbReference type="InterPro" id="IPR000073">
    <property type="entry name" value="AB_hydrolase_1"/>
</dbReference>
<proteinExistence type="inferred from homology"/>
<dbReference type="EMBL" id="FNOS01000010">
    <property type="protein sequence ID" value="SDY33986.1"/>
    <property type="molecule type" value="Genomic_DNA"/>
</dbReference>
<evidence type="ECO:0000256" key="1">
    <source>
        <dbReference type="ARBA" id="ARBA00008645"/>
    </source>
</evidence>
<keyword evidence="4" id="KW-1185">Reference proteome</keyword>
<evidence type="ECO:0000259" key="2">
    <source>
        <dbReference type="Pfam" id="PF00561"/>
    </source>
</evidence>
<reference evidence="3 4" key="1">
    <citation type="submission" date="2016-10" db="EMBL/GenBank/DDBJ databases">
        <authorList>
            <person name="Varghese N."/>
            <person name="Submissions S."/>
        </authorList>
    </citation>
    <scope>NUCLEOTIDE SEQUENCE [LARGE SCALE GENOMIC DNA]</scope>
    <source>
        <strain evidence="3 4">DSM 20748</strain>
    </source>
</reference>
<dbReference type="Gene3D" id="3.40.50.1820">
    <property type="entry name" value="alpha/beta hydrolase"/>
    <property type="match status" value="1"/>
</dbReference>
<protein>
    <submittedName>
        <fullName evidence="3">Pimelyl-[acyl-carrier protein] methyl ester esterase</fullName>
    </submittedName>
</protein>
<dbReference type="InterPro" id="IPR029058">
    <property type="entry name" value="AB_hydrolase_fold"/>
</dbReference>
<gene>
    <name evidence="3" type="ORF">SAMN04488081_2673</name>
</gene>
<sequence length="270" mass="30649">MKMRKRNNVQIYGNGTTPIIFAHGFGCDQHIWEYVIPGFFDMYQVILFDYAGSGNSSAGSYSEERYSSVDGYAEDVIGIMEEMALTDAIFVGHSFSGMVGLKIALERPELLRSNIMLGASPRFLNEDGYKGGLEEEDLEKLLQMMDSDYRKWSKYMAELFLEEIDAPKMKEELEEMLADQSPEVTRSFAEVAFTLDMREKLKENTVPSLLLQSKKDSLVPPAAGEYLREHLPYSESVMLDAKGHAPHLSHPQEVTSLILDYIEQKLWKSS</sequence>
<comment type="similarity">
    <text evidence="1">Belongs to the AB hydrolase superfamily.</text>
</comment>
<organism evidence="3 4">
    <name type="scientific">Salimicrobium album</name>
    <dbReference type="NCBI Taxonomy" id="50717"/>
    <lineage>
        <taxon>Bacteria</taxon>
        <taxon>Bacillati</taxon>
        <taxon>Bacillota</taxon>
        <taxon>Bacilli</taxon>
        <taxon>Bacillales</taxon>
        <taxon>Bacillaceae</taxon>
        <taxon>Salimicrobium</taxon>
    </lineage>
</organism>
<evidence type="ECO:0000313" key="4">
    <source>
        <dbReference type="Proteomes" id="UP000198647"/>
    </source>
</evidence>
<dbReference type="PANTHER" id="PTHR43039">
    <property type="entry name" value="ESTERASE-RELATED"/>
    <property type="match status" value="1"/>
</dbReference>